<organism evidence="2">
    <name type="scientific">Eutreptiella pomquetensis</name>
    <dbReference type="NCBI Taxonomy" id="215699"/>
    <lineage>
        <taxon>Eukaryota</taxon>
        <taxon>Discoba</taxon>
        <taxon>Euglenozoa</taxon>
        <taxon>Euglenida</taxon>
        <taxon>Spirocuta</taxon>
        <taxon>Euglenophyceae</taxon>
        <taxon>Eutreptiales</taxon>
        <taxon>Eutreptiaceae</taxon>
        <taxon>Eutreptiella</taxon>
    </lineage>
</organism>
<dbReference type="GO" id="GO:0003964">
    <property type="term" value="F:RNA-directed DNA polymerase activity"/>
    <property type="evidence" value="ECO:0007669"/>
    <property type="project" value="UniProtKB-KW"/>
</dbReference>
<dbReference type="GO" id="GO:0005737">
    <property type="term" value="C:cytoplasm"/>
    <property type="evidence" value="ECO:0007669"/>
    <property type="project" value="UniProtKB-ARBA"/>
</dbReference>
<keyword evidence="2" id="KW-0548">Nucleotidyltransferase</keyword>
<feature type="domain" description="Domain X" evidence="1">
    <location>
        <begin position="194"/>
        <end position="282"/>
    </location>
</feature>
<dbReference type="AlphaFoldDB" id="A0A223FM33"/>
<name>A0A223FM33_9EUGL</name>
<dbReference type="Pfam" id="PF01348">
    <property type="entry name" value="Intron_maturas2"/>
    <property type="match status" value="1"/>
</dbReference>
<dbReference type="GO" id="GO:0006397">
    <property type="term" value="P:mRNA processing"/>
    <property type="evidence" value="ECO:0007669"/>
    <property type="project" value="InterPro"/>
</dbReference>
<protein>
    <submittedName>
        <fullName evidence="2">Putative reverse transcriptase and intron maturase</fullName>
    </submittedName>
</protein>
<dbReference type="EMBL" id="KY706202">
    <property type="protein sequence ID" value="AST09085.1"/>
    <property type="molecule type" value="Genomic_DNA"/>
</dbReference>
<keyword evidence="2" id="KW-0695">RNA-directed DNA polymerase</keyword>
<accession>A0A223FM33</accession>
<geneLocation type="plastid" evidence="2"/>
<keyword evidence="2" id="KW-0934">Plastid</keyword>
<dbReference type="InterPro" id="IPR024937">
    <property type="entry name" value="Domain_X"/>
</dbReference>
<reference evidence="2" key="1">
    <citation type="journal article" date="2017" name="PeerJ">
        <title>Chloroplast genome expansion by intron multiplication in the basal psychrophilic euglenoid Eutreptiella pomquetensis.</title>
        <authorList>
            <person name="Dabbagh N."/>
            <person name="Bennett M.S."/>
            <person name="Triemer R.E."/>
            <person name="Preisfeld A."/>
        </authorList>
    </citation>
    <scope>NUCLEOTIDE SEQUENCE</scope>
    <source>
        <strain evidence="2">CCMP1491</strain>
    </source>
</reference>
<evidence type="ECO:0000259" key="1">
    <source>
        <dbReference type="Pfam" id="PF01348"/>
    </source>
</evidence>
<keyword evidence="2" id="KW-0808">Transferase</keyword>
<proteinExistence type="predicted"/>
<dbReference type="PANTHER" id="PTHR33642:SF4">
    <property type="entry name" value="COX1_OXI3 INTRON 1 PROTEIN-RELATED"/>
    <property type="match status" value="1"/>
</dbReference>
<dbReference type="PANTHER" id="PTHR33642">
    <property type="entry name" value="COX1/OXI3 INTRON 1 PROTEIN-RELATED"/>
    <property type="match status" value="1"/>
</dbReference>
<sequence length="309" mass="37108">MFKYKDKSSSFFRFFKKNSLLYLLYDIYYFEFDKFLVQIFSSYDPEFLENSTIVDHREFSTLRFLHYLYLRNWDQSFKTRISAVKYIKPLRNVNSMLSRNLLSSIKFFYCRYLTHWIVLFPASVDISKIKSWILEYMISNINANTVSRTCKEISVLTGFSFLGYSVKFSKTMAFNTPYILTSLKIYPDKFCILRSLLTKSVISRENFFPIAKRSWVNFSDYDIVLNFRRIILDLVYYYKYSYSLKSLHFVLYLLKFSCAKTLACKNRITLTQVFNKYGSVLTTEKRIYMGDYHRVYSISFPLLSEFKKI</sequence>
<evidence type="ECO:0000313" key="2">
    <source>
        <dbReference type="EMBL" id="AST09085.1"/>
    </source>
</evidence>